<gene>
    <name evidence="9" type="primary">mreD</name>
    <name evidence="9" type="ORF">LC087_08315</name>
</gene>
<keyword evidence="6 8" id="KW-1133">Transmembrane helix</keyword>
<keyword evidence="10" id="KW-1185">Reference proteome</keyword>
<evidence type="ECO:0000256" key="8">
    <source>
        <dbReference type="SAM" id="Phobius"/>
    </source>
</evidence>
<evidence type="ECO:0000256" key="7">
    <source>
        <dbReference type="ARBA" id="ARBA00023136"/>
    </source>
</evidence>
<comment type="subcellular location">
    <subcellularLocation>
        <location evidence="1">Cell membrane</location>
        <topology evidence="1">Multi-pass membrane protein</topology>
    </subcellularLocation>
</comment>
<evidence type="ECO:0000256" key="1">
    <source>
        <dbReference type="ARBA" id="ARBA00004651"/>
    </source>
</evidence>
<evidence type="ECO:0000256" key="2">
    <source>
        <dbReference type="ARBA" id="ARBA00007776"/>
    </source>
</evidence>
<evidence type="ECO:0000256" key="4">
    <source>
        <dbReference type="ARBA" id="ARBA00022692"/>
    </source>
</evidence>
<keyword evidence="5" id="KW-0133">Cell shape</keyword>
<evidence type="ECO:0000256" key="3">
    <source>
        <dbReference type="ARBA" id="ARBA00022475"/>
    </source>
</evidence>
<evidence type="ECO:0000313" key="9">
    <source>
        <dbReference type="EMBL" id="WLR44085.1"/>
    </source>
</evidence>
<protein>
    <submittedName>
        <fullName evidence="9">Rod shape-determining protein MreD</fullName>
    </submittedName>
</protein>
<dbReference type="RefSeq" id="WP_306020623.1">
    <property type="nucleotide sequence ID" value="NZ_CP129013.1"/>
</dbReference>
<dbReference type="InterPro" id="IPR007227">
    <property type="entry name" value="Cell_shape_determining_MreD"/>
</dbReference>
<organism evidence="9 10">
    <name type="scientific">Bacillus carboniphilus</name>
    <dbReference type="NCBI Taxonomy" id="86663"/>
    <lineage>
        <taxon>Bacteria</taxon>
        <taxon>Bacillati</taxon>
        <taxon>Bacillota</taxon>
        <taxon>Bacilli</taxon>
        <taxon>Bacillales</taxon>
        <taxon>Bacillaceae</taxon>
        <taxon>Bacillus</taxon>
    </lineage>
</organism>
<dbReference type="EMBL" id="CP129013">
    <property type="protein sequence ID" value="WLR44085.1"/>
    <property type="molecule type" value="Genomic_DNA"/>
</dbReference>
<accession>A0ABY9K086</accession>
<comment type="similarity">
    <text evidence="2">Belongs to the MreD family.</text>
</comment>
<dbReference type="NCBIfam" id="TIGR03426">
    <property type="entry name" value="shape_MreD"/>
    <property type="match status" value="1"/>
</dbReference>
<evidence type="ECO:0000256" key="5">
    <source>
        <dbReference type="ARBA" id="ARBA00022960"/>
    </source>
</evidence>
<keyword evidence="7 8" id="KW-0472">Membrane</keyword>
<sequence length="173" mass="20012">MRQVILPITMLLLLISESIFVEIVNLPFVNDQYIIVPYFLLLGLIVLVAYLPISISILYSAILGLLFDIVYVEIIGIYFFSYPVLSYLNYQAFKALHNNYFVILFLSTISVSLLEFFVYGIHLLIGTTNMELEYFIQIRLVPTLVVHFIFALLLIYPLKKLTMQTINQQNDSN</sequence>
<keyword evidence="4 8" id="KW-0812">Transmembrane</keyword>
<proteinExistence type="inferred from homology"/>
<feature type="transmembrane region" description="Helical" evidence="8">
    <location>
        <begin position="138"/>
        <end position="158"/>
    </location>
</feature>
<evidence type="ECO:0000256" key="6">
    <source>
        <dbReference type="ARBA" id="ARBA00022989"/>
    </source>
</evidence>
<dbReference type="Pfam" id="PF04093">
    <property type="entry name" value="MreD"/>
    <property type="match status" value="1"/>
</dbReference>
<name>A0ABY9K086_9BACI</name>
<keyword evidence="3" id="KW-1003">Cell membrane</keyword>
<feature type="transmembrane region" description="Helical" evidence="8">
    <location>
        <begin position="34"/>
        <end position="51"/>
    </location>
</feature>
<evidence type="ECO:0000313" key="10">
    <source>
        <dbReference type="Proteomes" id="UP001197974"/>
    </source>
</evidence>
<feature type="transmembrane region" description="Helical" evidence="8">
    <location>
        <begin position="58"/>
        <end position="80"/>
    </location>
</feature>
<reference evidence="9 10" key="1">
    <citation type="submission" date="2023-06" db="EMBL/GenBank/DDBJ databases">
        <title>Five Gram-positive bacteria isolated from mangrove sediments in Shenzhen, Guangdong, China.</title>
        <authorList>
            <person name="Yu S."/>
            <person name="Zheng W."/>
            <person name="Huang Y."/>
        </authorList>
    </citation>
    <scope>NUCLEOTIDE SEQUENCE [LARGE SCALE GENOMIC DNA]</scope>
    <source>
        <strain evidence="9 10">SaN35-3</strain>
    </source>
</reference>
<feature type="transmembrane region" description="Helical" evidence="8">
    <location>
        <begin position="100"/>
        <end position="126"/>
    </location>
</feature>
<dbReference type="Proteomes" id="UP001197974">
    <property type="component" value="Chromosome"/>
</dbReference>